<feature type="chain" id="PRO_5028960769" evidence="1">
    <location>
        <begin position="27"/>
        <end position="115"/>
    </location>
</feature>
<accession>A0A7E4W0C7</accession>
<sequence>MNSGVTTFSLWVLLVAFITCLNFVPSEHKPLSDDYLELQPLMMKRFNFNFLRTWQPLTHAEPLRNADVNQRIYDGRSNEQAEAPRKMPLNNKHDRIRQRLLCIAALQRTKKCEET</sequence>
<dbReference type="WBParaSite" id="Pan_g4907.t1">
    <property type="protein sequence ID" value="Pan_g4907.t1"/>
    <property type="gene ID" value="Pan_g4907"/>
</dbReference>
<keyword evidence="2" id="KW-1185">Reference proteome</keyword>
<reference evidence="2" key="1">
    <citation type="journal article" date="2013" name="Genetics">
        <title>The draft genome and transcriptome of Panagrellus redivivus are shaped by the harsh demands of a free-living lifestyle.</title>
        <authorList>
            <person name="Srinivasan J."/>
            <person name="Dillman A.R."/>
            <person name="Macchietto M.G."/>
            <person name="Heikkinen L."/>
            <person name="Lakso M."/>
            <person name="Fracchia K.M."/>
            <person name="Antoshechkin I."/>
            <person name="Mortazavi A."/>
            <person name="Wong G."/>
            <person name="Sternberg P.W."/>
        </authorList>
    </citation>
    <scope>NUCLEOTIDE SEQUENCE [LARGE SCALE GENOMIC DNA]</scope>
    <source>
        <strain evidence="2">MT8872</strain>
    </source>
</reference>
<protein>
    <submittedName>
        <fullName evidence="3">Uncharacterized protein</fullName>
    </submittedName>
</protein>
<organism evidence="2 3">
    <name type="scientific">Panagrellus redivivus</name>
    <name type="common">Microworm</name>
    <dbReference type="NCBI Taxonomy" id="6233"/>
    <lineage>
        <taxon>Eukaryota</taxon>
        <taxon>Metazoa</taxon>
        <taxon>Ecdysozoa</taxon>
        <taxon>Nematoda</taxon>
        <taxon>Chromadorea</taxon>
        <taxon>Rhabditida</taxon>
        <taxon>Tylenchina</taxon>
        <taxon>Panagrolaimomorpha</taxon>
        <taxon>Panagrolaimoidea</taxon>
        <taxon>Panagrolaimidae</taxon>
        <taxon>Panagrellus</taxon>
    </lineage>
</organism>
<dbReference type="AlphaFoldDB" id="A0A7E4W0C7"/>
<dbReference type="Proteomes" id="UP000492821">
    <property type="component" value="Unassembled WGS sequence"/>
</dbReference>
<evidence type="ECO:0000313" key="3">
    <source>
        <dbReference type="WBParaSite" id="Pan_g4907.t1"/>
    </source>
</evidence>
<proteinExistence type="predicted"/>
<name>A0A7E4W0C7_PANRE</name>
<evidence type="ECO:0000313" key="2">
    <source>
        <dbReference type="Proteomes" id="UP000492821"/>
    </source>
</evidence>
<keyword evidence="1" id="KW-0732">Signal</keyword>
<feature type="signal peptide" evidence="1">
    <location>
        <begin position="1"/>
        <end position="26"/>
    </location>
</feature>
<reference evidence="3" key="2">
    <citation type="submission" date="2020-10" db="UniProtKB">
        <authorList>
            <consortium name="WormBaseParasite"/>
        </authorList>
    </citation>
    <scope>IDENTIFICATION</scope>
</reference>
<evidence type="ECO:0000256" key="1">
    <source>
        <dbReference type="SAM" id="SignalP"/>
    </source>
</evidence>